<evidence type="ECO:0000313" key="2">
    <source>
        <dbReference type="EMBL" id="RKE02417.1"/>
    </source>
</evidence>
<dbReference type="AlphaFoldDB" id="A0A419X3X9"/>
<evidence type="ECO:0000259" key="1">
    <source>
        <dbReference type="Pfam" id="PF02698"/>
    </source>
</evidence>
<comment type="caution">
    <text evidence="2">The sequence shown here is derived from an EMBL/GenBank/DDBJ whole genome shotgun (WGS) entry which is preliminary data.</text>
</comment>
<dbReference type="RefSeq" id="WP_120240286.1">
    <property type="nucleotide sequence ID" value="NZ_RAPQ01000009.1"/>
</dbReference>
<sequence length="213" mass="24115">MIYIKKIFKTLFFIGILFLIGIYGSNKLVEKAAADKIYNSTTKIPHNKVGLFLGTAKYVSNGQINLYYKYRIDAAVALFKAGKIKFILVSGDNSTKEYDEPSTIKKDLISKGIPANKIYLDYAGFRTLDSVVRCKEIFGQNSITIISQQFHNERAIYIANCKDIHAIGFNAKDVSVHYGFKTQLREKLARVKMVIDLVIGKEPKFLGDKIEIR</sequence>
<accession>A0A419X3X9</accession>
<dbReference type="CDD" id="cd06259">
    <property type="entry name" value="YdcF-like"/>
    <property type="match status" value="1"/>
</dbReference>
<proteinExistence type="predicted"/>
<reference evidence="2 3" key="1">
    <citation type="submission" date="2018-09" db="EMBL/GenBank/DDBJ databases">
        <title>Genomic Encyclopedia of Archaeal and Bacterial Type Strains, Phase II (KMG-II): from individual species to whole genera.</title>
        <authorList>
            <person name="Goeker M."/>
        </authorList>
    </citation>
    <scope>NUCLEOTIDE SEQUENCE [LARGE SCALE GENOMIC DNA]</scope>
    <source>
        <strain evidence="2 3">DSM 21950</strain>
    </source>
</reference>
<dbReference type="GO" id="GO:0005886">
    <property type="term" value="C:plasma membrane"/>
    <property type="evidence" value="ECO:0007669"/>
    <property type="project" value="TreeGrafter"/>
</dbReference>
<dbReference type="PANTHER" id="PTHR30336">
    <property type="entry name" value="INNER MEMBRANE PROTEIN, PROBABLE PERMEASE"/>
    <property type="match status" value="1"/>
</dbReference>
<dbReference type="EMBL" id="RAPQ01000009">
    <property type="protein sequence ID" value="RKE02417.1"/>
    <property type="molecule type" value="Genomic_DNA"/>
</dbReference>
<gene>
    <name evidence="2" type="ORF">BXY64_2506</name>
</gene>
<protein>
    <submittedName>
        <fullName evidence="2">SanA protein</fullName>
    </submittedName>
</protein>
<keyword evidence="3" id="KW-1185">Reference proteome</keyword>
<dbReference type="Proteomes" id="UP000284531">
    <property type="component" value="Unassembled WGS sequence"/>
</dbReference>
<dbReference type="InterPro" id="IPR003848">
    <property type="entry name" value="DUF218"/>
</dbReference>
<dbReference type="Pfam" id="PF02698">
    <property type="entry name" value="DUF218"/>
    <property type="match status" value="1"/>
</dbReference>
<dbReference type="OrthoDB" id="9782395at2"/>
<dbReference type="PANTHER" id="PTHR30336:SF20">
    <property type="entry name" value="DUF218 DOMAIN-CONTAINING PROTEIN"/>
    <property type="match status" value="1"/>
</dbReference>
<feature type="domain" description="DUF218" evidence="1">
    <location>
        <begin position="67"/>
        <end position="164"/>
    </location>
</feature>
<name>A0A419X3X9_9BACT</name>
<evidence type="ECO:0000313" key="3">
    <source>
        <dbReference type="Proteomes" id="UP000284531"/>
    </source>
</evidence>
<dbReference type="InterPro" id="IPR051599">
    <property type="entry name" value="Cell_Envelope_Assoc"/>
</dbReference>
<organism evidence="2 3">
    <name type="scientific">Marinifilum flexuosum</name>
    <dbReference type="NCBI Taxonomy" id="1117708"/>
    <lineage>
        <taxon>Bacteria</taxon>
        <taxon>Pseudomonadati</taxon>
        <taxon>Bacteroidota</taxon>
        <taxon>Bacteroidia</taxon>
        <taxon>Marinilabiliales</taxon>
        <taxon>Marinifilaceae</taxon>
    </lineage>
</organism>